<dbReference type="Gene3D" id="1.10.599.10">
    <property type="entry name" value="Aldehyde Ferredoxin Oxidoreductase Protein, subunit A, domain 3"/>
    <property type="match status" value="1"/>
</dbReference>
<comment type="cofactor">
    <cofactor evidence="8">
        <name>tungstopterin</name>
        <dbReference type="ChEBI" id="CHEBI:30402"/>
    </cofactor>
</comment>
<evidence type="ECO:0000259" key="9">
    <source>
        <dbReference type="SMART" id="SM00790"/>
    </source>
</evidence>
<dbReference type="InterPro" id="IPR013985">
    <property type="entry name" value="Ald_Fedxn_OxRdtase_dom3"/>
</dbReference>
<evidence type="ECO:0000256" key="6">
    <source>
        <dbReference type="ARBA" id="ARBA00023004"/>
    </source>
</evidence>
<evidence type="ECO:0000313" key="11">
    <source>
        <dbReference type="Proteomes" id="UP000183995"/>
    </source>
</evidence>
<dbReference type="GO" id="GO:0046872">
    <property type="term" value="F:metal ion binding"/>
    <property type="evidence" value="ECO:0007669"/>
    <property type="project" value="UniProtKB-KW"/>
</dbReference>
<dbReference type="SUPFAM" id="SSF48310">
    <property type="entry name" value="Aldehyde ferredoxin oxidoreductase, C-terminal domains"/>
    <property type="match status" value="1"/>
</dbReference>
<evidence type="ECO:0000256" key="8">
    <source>
        <dbReference type="ARBA" id="ARBA00049934"/>
    </source>
</evidence>
<evidence type="ECO:0000256" key="2">
    <source>
        <dbReference type="ARBA" id="ARBA00011032"/>
    </source>
</evidence>
<dbReference type="PANTHER" id="PTHR30038">
    <property type="entry name" value="ALDEHYDE FERREDOXIN OXIDOREDUCTASE"/>
    <property type="match status" value="1"/>
</dbReference>
<proteinExistence type="inferred from homology"/>
<dbReference type="GO" id="GO:0009055">
    <property type="term" value="F:electron transfer activity"/>
    <property type="evidence" value="ECO:0007669"/>
    <property type="project" value="InterPro"/>
</dbReference>
<feature type="domain" description="Aldehyde ferredoxin oxidoreductase N-terminal" evidence="9">
    <location>
        <begin position="8"/>
        <end position="211"/>
    </location>
</feature>
<dbReference type="STRING" id="1123282.SAMN02745823_01585"/>
<evidence type="ECO:0000256" key="3">
    <source>
        <dbReference type="ARBA" id="ARBA00022485"/>
    </source>
</evidence>
<dbReference type="PANTHER" id="PTHR30038:SF0">
    <property type="entry name" value="TUNGSTEN-CONTAINING ALDEHYDE FERREDOXIN OXIDOREDUCTASE"/>
    <property type="match status" value="1"/>
</dbReference>
<evidence type="ECO:0000256" key="7">
    <source>
        <dbReference type="ARBA" id="ARBA00023014"/>
    </source>
</evidence>
<dbReference type="InterPro" id="IPR001203">
    <property type="entry name" value="OxRdtase_Ald_Fedxn_C"/>
</dbReference>
<dbReference type="InterPro" id="IPR036503">
    <property type="entry name" value="Ald_Fedxn_OxRdtase_N_sf"/>
</dbReference>
<keyword evidence="6" id="KW-0408">Iron</keyword>
<keyword evidence="5" id="KW-0560">Oxidoreductase</keyword>
<evidence type="ECO:0000256" key="1">
    <source>
        <dbReference type="ARBA" id="ARBA00001966"/>
    </source>
</evidence>
<dbReference type="InterPro" id="IPR051919">
    <property type="entry name" value="W-dependent_AOR"/>
</dbReference>
<evidence type="ECO:0000256" key="5">
    <source>
        <dbReference type="ARBA" id="ARBA00023002"/>
    </source>
</evidence>
<evidence type="ECO:0000256" key="4">
    <source>
        <dbReference type="ARBA" id="ARBA00022723"/>
    </source>
</evidence>
<dbReference type="InterPro" id="IPR013983">
    <property type="entry name" value="Ald_Fedxn_OxRdtase_N"/>
</dbReference>
<dbReference type="Gene3D" id="1.10.569.10">
    <property type="entry name" value="Aldehyde Ferredoxin Oxidoreductase Protein, subunit A, domain 2"/>
    <property type="match status" value="1"/>
</dbReference>
<dbReference type="SMART" id="SM00790">
    <property type="entry name" value="AFOR_N"/>
    <property type="match status" value="1"/>
</dbReference>
<dbReference type="RefSeq" id="WP_073077451.1">
    <property type="nucleotide sequence ID" value="NZ_FQXV01000004.1"/>
</dbReference>
<comment type="similarity">
    <text evidence="2">Belongs to the AOR/FOR family.</text>
</comment>
<organism evidence="10 11">
    <name type="scientific">Sporobacter termitidis DSM 10068</name>
    <dbReference type="NCBI Taxonomy" id="1123282"/>
    <lineage>
        <taxon>Bacteria</taxon>
        <taxon>Bacillati</taxon>
        <taxon>Bacillota</taxon>
        <taxon>Clostridia</taxon>
        <taxon>Eubacteriales</taxon>
        <taxon>Oscillospiraceae</taxon>
        <taxon>Sporobacter</taxon>
    </lineage>
</organism>
<name>A0A1M5X3Z2_9FIRM</name>
<keyword evidence="7" id="KW-0411">Iron-sulfur</keyword>
<keyword evidence="11" id="KW-1185">Reference proteome</keyword>
<comment type="cofactor">
    <cofactor evidence="1">
        <name>[4Fe-4S] cluster</name>
        <dbReference type="ChEBI" id="CHEBI:49883"/>
    </cofactor>
</comment>
<dbReference type="GO" id="GO:0016625">
    <property type="term" value="F:oxidoreductase activity, acting on the aldehyde or oxo group of donors, iron-sulfur protein as acceptor"/>
    <property type="evidence" value="ECO:0007669"/>
    <property type="project" value="InterPro"/>
</dbReference>
<dbReference type="Gene3D" id="3.60.9.10">
    <property type="entry name" value="Aldehyde ferredoxin oxidoreductase, N-terminal domain"/>
    <property type="match status" value="1"/>
</dbReference>
<keyword evidence="3" id="KW-0004">4Fe-4S</keyword>
<dbReference type="EMBL" id="FQXV01000004">
    <property type="protein sequence ID" value="SHH94537.1"/>
    <property type="molecule type" value="Genomic_DNA"/>
</dbReference>
<sequence length="680" mass="76773">MGDRLYGYAGKIARIDLTNSAVELIPTSKYVPEYIGGRSVCNRIFWEEVQPGVGAFDPENKLIYMTGPTTATGIPTGGRTVFTGISPNSWPEQYCWSGIGGWFGAELKFAGYDGLILEGKAPAHTYLYIEDGDIRFLPAEPLWGLMVHPAQKKLEELHGKNVKSIVIGPAGENLMRNASITTSNDNVAAKSGFGAVFGSKNLKAITVRGTGAVYPADIKKLYALRKKMGEPYMRPSPVVREETHGMDQNAIPVEGGWLRGQVACSHGCNQHCCRLMMNMKSAFGDARINQVEKCVGIFAYGFQQDCSWTPIQSFETEQNHFLPCKMLSQEMPPIDMSDPHVTALFEKVPGDTVNYWKPDFDKGSVMMDMCNEYGIDKWDVIVWFMTWLSMAKKEGLLDDLDFGMEPDVENEEFVKYFLDMITYRKGKYGPVFAEGMARAIRTLGKEKYGDTIYRGRFSQVKPGVRLDLPVSLETAWGHSYHWQGRGFEGSIPKPGWLATSLELMTSTRDCQTVEHHHQKYEEYLQFRGDPCHSLLLVDGVIMNQNKAELKDSVTSCEWQSPDLFWPEMEAEAFTAATGIPMTERQLNAAAERSRLLFRAILMRNFGRDRDMEVGAVFPSMQYPDPWGETVSWEDWNDLVDLYYERRGWDKKTGWPTRETFERYGLKDVADALETLGKLPS</sequence>
<reference evidence="10 11" key="1">
    <citation type="submission" date="2016-11" db="EMBL/GenBank/DDBJ databases">
        <authorList>
            <person name="Jaros S."/>
            <person name="Januszkiewicz K."/>
            <person name="Wedrychowicz H."/>
        </authorList>
    </citation>
    <scope>NUCLEOTIDE SEQUENCE [LARGE SCALE GENOMIC DNA]</scope>
    <source>
        <strain evidence="10 11">DSM 10068</strain>
    </source>
</reference>
<accession>A0A1M5X3Z2</accession>
<dbReference type="OrthoDB" id="9763894at2"/>
<dbReference type="AlphaFoldDB" id="A0A1M5X3Z2"/>
<dbReference type="Proteomes" id="UP000183995">
    <property type="component" value="Unassembled WGS sequence"/>
</dbReference>
<dbReference type="GO" id="GO:0051539">
    <property type="term" value="F:4 iron, 4 sulfur cluster binding"/>
    <property type="evidence" value="ECO:0007669"/>
    <property type="project" value="UniProtKB-KW"/>
</dbReference>
<protein>
    <submittedName>
        <fullName evidence="10">Aldehyde:ferredoxin oxidoreductase</fullName>
    </submittedName>
</protein>
<keyword evidence="4" id="KW-0479">Metal-binding</keyword>
<dbReference type="SUPFAM" id="SSF56228">
    <property type="entry name" value="Aldehyde ferredoxin oxidoreductase, N-terminal domain"/>
    <property type="match status" value="1"/>
</dbReference>
<gene>
    <name evidence="10" type="ORF">SAMN02745823_01585</name>
</gene>
<dbReference type="Pfam" id="PF02730">
    <property type="entry name" value="AFOR_N"/>
    <property type="match status" value="1"/>
</dbReference>
<evidence type="ECO:0000313" key="10">
    <source>
        <dbReference type="EMBL" id="SHH94537.1"/>
    </source>
</evidence>
<dbReference type="InterPro" id="IPR013984">
    <property type="entry name" value="Ald_Fedxn_OxRdtase_dom2"/>
</dbReference>
<dbReference type="InterPro" id="IPR036021">
    <property type="entry name" value="Tungsten_al_ferr_oxy-like_C"/>
</dbReference>
<dbReference type="Pfam" id="PF01314">
    <property type="entry name" value="AFOR_C"/>
    <property type="match status" value="1"/>
</dbReference>